<accession>A0A165GFS1</accession>
<feature type="transmembrane region" description="Helical" evidence="2">
    <location>
        <begin position="371"/>
        <end position="394"/>
    </location>
</feature>
<reference evidence="3 4" key="1">
    <citation type="journal article" date="2016" name="Mol. Biol. Evol.">
        <title>Comparative Genomics of Early-Diverging Mushroom-Forming Fungi Provides Insights into the Origins of Lignocellulose Decay Capabilities.</title>
        <authorList>
            <person name="Nagy L.G."/>
            <person name="Riley R."/>
            <person name="Tritt A."/>
            <person name="Adam C."/>
            <person name="Daum C."/>
            <person name="Floudas D."/>
            <person name="Sun H."/>
            <person name="Yadav J.S."/>
            <person name="Pangilinan J."/>
            <person name="Larsson K.H."/>
            <person name="Matsuura K."/>
            <person name="Barry K."/>
            <person name="Labutti K."/>
            <person name="Kuo R."/>
            <person name="Ohm R.A."/>
            <person name="Bhattacharya S.S."/>
            <person name="Shirouzu T."/>
            <person name="Yoshinaga Y."/>
            <person name="Martin F.M."/>
            <person name="Grigoriev I.V."/>
            <person name="Hibbett D.S."/>
        </authorList>
    </citation>
    <scope>NUCLEOTIDE SEQUENCE [LARGE SCALE GENOMIC DNA]</scope>
    <source>
        <strain evidence="3 4">HHB12733</strain>
    </source>
</reference>
<evidence type="ECO:0000313" key="3">
    <source>
        <dbReference type="EMBL" id="KZT58014.1"/>
    </source>
</evidence>
<keyword evidence="2" id="KW-0472">Membrane</keyword>
<dbReference type="InParanoid" id="A0A165GFS1"/>
<feature type="region of interest" description="Disordered" evidence="1">
    <location>
        <begin position="1"/>
        <end position="35"/>
    </location>
</feature>
<evidence type="ECO:0000256" key="2">
    <source>
        <dbReference type="SAM" id="Phobius"/>
    </source>
</evidence>
<proteinExistence type="predicted"/>
<evidence type="ECO:0000256" key="1">
    <source>
        <dbReference type="SAM" id="MobiDB-lite"/>
    </source>
</evidence>
<feature type="compositionally biased region" description="Acidic residues" evidence="1">
    <location>
        <begin position="86"/>
        <end position="115"/>
    </location>
</feature>
<dbReference type="Proteomes" id="UP000076842">
    <property type="component" value="Unassembled WGS sequence"/>
</dbReference>
<keyword evidence="2" id="KW-1133">Transmembrane helix</keyword>
<sequence length="523" mass="57978">MDPNTPNATDNARHVPRFTSHGHHTQYVPEEPATTISLEERVRLNESALDAFKEVTSALHGGIGDPSTSGAGGSGGGGDQGAAGADGDDGGADGGDDDGGAGEGSGEEGGGDDSNEDHWRRGAGAAEAPAIAAAGDDASSTRSARHDAPSTAGSAVPATTAPGRTYINIMDINLNRFPPEIRLLLEIERRNIPTGVDEPPWDFICLIVRFELSGDRALSNIPYAGRRLFEHEQTVWDEPQYDDNGNFMGFISYEINPLGSDVTDDEAKLLMTLESLIDEEDAPQHIIEAERVRQLVIAKYTARYKFTTSRRRHALRAKKGRQTGRRWLTFWPRWWKEQKVYWGDLFEDPENMTGAHLWELFWGNVINFIEWVGLMIYLYWWFLLVTAAVIPVWVKVNYESAAFTMLFASALTGQYEQYLKVRDRLASNRSPRPIRHFLYTTKIQESEAATQASEEDIERAREVLEMSNETVEPIRLEEQPDELRDVGDISAEASGWNFSGAVEAGERTRDDEVAEASTSGPRL</sequence>
<feature type="region of interest" description="Disordered" evidence="1">
    <location>
        <begin position="59"/>
        <end position="160"/>
    </location>
</feature>
<feature type="compositionally biased region" description="Gly residues" evidence="1">
    <location>
        <begin position="70"/>
        <end position="81"/>
    </location>
</feature>
<feature type="compositionally biased region" description="Basic residues" evidence="1">
    <location>
        <begin position="14"/>
        <end position="24"/>
    </location>
</feature>
<feature type="compositionally biased region" description="Low complexity" evidence="1">
    <location>
        <begin position="122"/>
        <end position="138"/>
    </location>
</feature>
<protein>
    <submittedName>
        <fullName evidence="3">Uncharacterized protein</fullName>
    </submittedName>
</protein>
<name>A0A165GFS1_9BASI</name>
<gene>
    <name evidence="3" type="ORF">CALCODRAFT_482713</name>
</gene>
<feature type="compositionally biased region" description="Polar residues" evidence="1">
    <location>
        <begin position="1"/>
        <end position="10"/>
    </location>
</feature>
<keyword evidence="4" id="KW-1185">Reference proteome</keyword>
<feature type="region of interest" description="Disordered" evidence="1">
    <location>
        <begin position="497"/>
        <end position="523"/>
    </location>
</feature>
<dbReference type="EMBL" id="KV423956">
    <property type="protein sequence ID" value="KZT58014.1"/>
    <property type="molecule type" value="Genomic_DNA"/>
</dbReference>
<organism evidence="3 4">
    <name type="scientific">Calocera cornea HHB12733</name>
    <dbReference type="NCBI Taxonomy" id="1353952"/>
    <lineage>
        <taxon>Eukaryota</taxon>
        <taxon>Fungi</taxon>
        <taxon>Dikarya</taxon>
        <taxon>Basidiomycota</taxon>
        <taxon>Agaricomycotina</taxon>
        <taxon>Dacrymycetes</taxon>
        <taxon>Dacrymycetales</taxon>
        <taxon>Dacrymycetaceae</taxon>
        <taxon>Calocera</taxon>
    </lineage>
</organism>
<dbReference type="AlphaFoldDB" id="A0A165GFS1"/>
<keyword evidence="2" id="KW-0812">Transmembrane</keyword>
<evidence type="ECO:0000313" key="4">
    <source>
        <dbReference type="Proteomes" id="UP000076842"/>
    </source>
</evidence>